<evidence type="ECO:0000313" key="3">
    <source>
        <dbReference type="Proteomes" id="UP000326994"/>
    </source>
</evidence>
<dbReference type="EMBL" id="BKCF01000007">
    <property type="protein sequence ID" value="GEQ87310.1"/>
    <property type="molecule type" value="Genomic_DNA"/>
</dbReference>
<keyword evidence="1" id="KW-0472">Membrane</keyword>
<dbReference type="Proteomes" id="UP000326994">
    <property type="component" value="Unassembled WGS sequence"/>
</dbReference>
<feature type="transmembrane region" description="Helical" evidence="1">
    <location>
        <begin position="75"/>
        <end position="94"/>
    </location>
</feature>
<organism evidence="2 3">
    <name type="scientific">Patiriisocius marinistellae</name>
    <dbReference type="NCBI Taxonomy" id="2494560"/>
    <lineage>
        <taxon>Bacteria</taxon>
        <taxon>Pseudomonadati</taxon>
        <taxon>Bacteroidota</taxon>
        <taxon>Flavobacteriia</taxon>
        <taxon>Flavobacteriales</taxon>
        <taxon>Flavobacteriaceae</taxon>
        <taxon>Patiriisocius</taxon>
    </lineage>
</organism>
<dbReference type="AlphaFoldDB" id="A0A5J4FYH0"/>
<feature type="transmembrane region" description="Helical" evidence="1">
    <location>
        <begin position="42"/>
        <end position="63"/>
    </location>
</feature>
<feature type="transmembrane region" description="Helical" evidence="1">
    <location>
        <begin position="12"/>
        <end position="30"/>
    </location>
</feature>
<accession>A0A5J4FYH0</accession>
<comment type="caution">
    <text evidence="2">The sequence shown here is derived from an EMBL/GenBank/DDBJ whole genome shotgun (WGS) entry which is preliminary data.</text>
</comment>
<keyword evidence="3" id="KW-1185">Reference proteome</keyword>
<name>A0A5J4FYH0_9FLAO</name>
<sequence>MFLNFLKNDKVPQLLVAIAAGLYPFFHYYSSNLDLADSWFQLFFLITACFVVPITLVLVSKYIFNLSFLQKFQKYRLAAINFVCFSGLLSMLIFLSNKKVFVLVIVIAALFSLLLNKYLKKIVLLQIIIAVMSLFTLIPKLFFAFNYNNSWTQITPKLENITLNNKPNIYVIQPDGYTDFEVMKKAPYNYSDTKFEDYLIENDFINYKNFRSNYYSTLTSNASMFAMKHHYYKNTYSGNLKTFGAQEVIVGNDNNVLKILKNNDYKTHLVTDNSFFTVNRKTALFDHSNVEGKTEKIYDSGGIHNVDIVTDFRNLVKNQSASSNFYFIEKTLPSHIAYTQASSQGIEKERENYFSRLKSANLWLKELISIINKNDNNALIVIVADHGGYVGLKSVKEVETRQLTAIETKSTFSSLLSIKWPQNNEPKGFNCKTNVNLFPYIFSYLADDKNILNDLEVDNSYLPLYEGSNAAYFQVLDENYKAYYVPIE</sequence>
<keyword evidence="1" id="KW-1133">Transmembrane helix</keyword>
<feature type="transmembrane region" description="Helical" evidence="1">
    <location>
        <begin position="123"/>
        <end position="145"/>
    </location>
</feature>
<dbReference type="OrthoDB" id="1398489at2"/>
<dbReference type="SUPFAM" id="SSF53649">
    <property type="entry name" value="Alkaline phosphatase-like"/>
    <property type="match status" value="1"/>
</dbReference>
<proteinExistence type="predicted"/>
<dbReference type="InterPro" id="IPR017850">
    <property type="entry name" value="Alkaline_phosphatase_core_sf"/>
</dbReference>
<feature type="transmembrane region" description="Helical" evidence="1">
    <location>
        <begin position="100"/>
        <end position="116"/>
    </location>
</feature>
<reference evidence="2 3" key="1">
    <citation type="submission" date="2019-08" db="EMBL/GenBank/DDBJ databases">
        <title>Ulvibacter marinistellae sp. nov., isolated from a starfish, Patiria pectinifera.</title>
        <authorList>
            <person name="Kawano K."/>
            <person name="Ushijima N."/>
            <person name="Kihara M."/>
            <person name="Itoh H."/>
        </authorList>
    </citation>
    <scope>NUCLEOTIDE SEQUENCE [LARGE SCALE GENOMIC DNA]</scope>
    <source>
        <strain evidence="2 3">KK4</strain>
    </source>
</reference>
<evidence type="ECO:0000256" key="1">
    <source>
        <dbReference type="SAM" id="Phobius"/>
    </source>
</evidence>
<keyword evidence="1" id="KW-0812">Transmembrane</keyword>
<protein>
    <submittedName>
        <fullName evidence="2">Uncharacterized protein</fullName>
    </submittedName>
</protein>
<gene>
    <name evidence="2" type="ORF">ULMS_28180</name>
</gene>
<dbReference type="Gene3D" id="3.40.720.10">
    <property type="entry name" value="Alkaline Phosphatase, subunit A"/>
    <property type="match status" value="1"/>
</dbReference>
<evidence type="ECO:0000313" key="2">
    <source>
        <dbReference type="EMBL" id="GEQ87310.1"/>
    </source>
</evidence>
<dbReference type="RefSeq" id="WP_151895228.1">
    <property type="nucleotide sequence ID" value="NZ_BKCF01000007.1"/>
</dbReference>